<organism evidence="1 2">
    <name type="scientific">Prochlorococcus marinus str. MIT 9201</name>
    <dbReference type="NCBI Taxonomy" id="93057"/>
    <lineage>
        <taxon>Bacteria</taxon>
        <taxon>Bacillati</taxon>
        <taxon>Cyanobacteriota</taxon>
        <taxon>Cyanophyceae</taxon>
        <taxon>Synechococcales</taxon>
        <taxon>Prochlorococcaceae</taxon>
        <taxon>Prochlorococcus</taxon>
    </lineage>
</organism>
<proteinExistence type="predicted"/>
<comment type="caution">
    <text evidence="1">The sequence shown here is derived from an EMBL/GenBank/DDBJ whole genome shotgun (WGS) entry which is preliminary data.</text>
</comment>
<gene>
    <name evidence="1" type="ORF">EU95_1898</name>
</gene>
<protein>
    <submittedName>
        <fullName evidence="1">Uncharacterized protein</fullName>
    </submittedName>
</protein>
<dbReference type="AlphaFoldDB" id="A0A0A2A1G5"/>
<evidence type="ECO:0000313" key="2">
    <source>
        <dbReference type="Proteomes" id="UP000030355"/>
    </source>
</evidence>
<sequence>MTTMKPLKIIGSLLSNFAPIIEIIKIENDKIAESIQKKQYA</sequence>
<dbReference type="Proteomes" id="UP000030355">
    <property type="component" value="Unassembled WGS sequence"/>
</dbReference>
<dbReference type="eggNOG" id="ENOG5030Q93">
    <property type="taxonomic scope" value="Bacteria"/>
</dbReference>
<dbReference type="EMBL" id="JNAL01000018">
    <property type="protein sequence ID" value="KGF94681.1"/>
    <property type="molecule type" value="Genomic_DNA"/>
</dbReference>
<name>A0A0A2A1G5_PROMR</name>
<reference evidence="2" key="1">
    <citation type="journal article" date="2014" name="Sci. Data">
        <title>Genomes of diverse isolates of the marine cyanobacterium Prochlorococcus.</title>
        <authorList>
            <person name="Biller S."/>
            <person name="Berube P."/>
            <person name="Thompson J."/>
            <person name="Kelly L."/>
            <person name="Roggensack S."/>
            <person name="Awad L."/>
            <person name="Roache-Johnson K."/>
            <person name="Ding H."/>
            <person name="Giovannoni S.J."/>
            <person name="Moore L.R."/>
            <person name="Chisholm S.W."/>
        </authorList>
    </citation>
    <scope>NUCLEOTIDE SEQUENCE [LARGE SCALE GENOMIC DNA]</scope>
    <source>
        <strain evidence="2">MIT 9201</strain>
    </source>
</reference>
<dbReference type="STRING" id="93057.EU95_1898"/>
<evidence type="ECO:0000313" key="1">
    <source>
        <dbReference type="EMBL" id="KGF94681.1"/>
    </source>
</evidence>
<accession>A0A0A2A1G5</accession>